<dbReference type="Proteomes" id="UP000006727">
    <property type="component" value="Chromosome 3"/>
</dbReference>
<protein>
    <submittedName>
        <fullName evidence="1 2">Uncharacterized protein</fullName>
    </submittedName>
</protein>
<name>A0A2K1KUB0_PHYPA</name>
<accession>A0A2K1KUB0</accession>
<dbReference type="EnsemblPlants" id="Pp3c3_12630V3.1">
    <property type="protein sequence ID" value="Pp3c3_12630V3.1"/>
    <property type="gene ID" value="Pp3c3_12630"/>
</dbReference>
<dbReference type="AlphaFoldDB" id="A0A2K1KUB0"/>
<evidence type="ECO:0000313" key="3">
    <source>
        <dbReference type="Proteomes" id="UP000006727"/>
    </source>
</evidence>
<dbReference type="PaxDb" id="3218-PP1S161_42V6.1"/>
<reference evidence="1 3" key="2">
    <citation type="journal article" date="2018" name="Plant J.">
        <title>The Physcomitrella patens chromosome-scale assembly reveals moss genome structure and evolution.</title>
        <authorList>
            <person name="Lang D."/>
            <person name="Ullrich K.K."/>
            <person name="Murat F."/>
            <person name="Fuchs J."/>
            <person name="Jenkins J."/>
            <person name="Haas F.B."/>
            <person name="Piednoel M."/>
            <person name="Gundlach H."/>
            <person name="Van Bel M."/>
            <person name="Meyberg R."/>
            <person name="Vives C."/>
            <person name="Morata J."/>
            <person name="Symeonidi A."/>
            <person name="Hiss M."/>
            <person name="Muchero W."/>
            <person name="Kamisugi Y."/>
            <person name="Saleh O."/>
            <person name="Blanc G."/>
            <person name="Decker E.L."/>
            <person name="van Gessel N."/>
            <person name="Grimwood J."/>
            <person name="Hayes R.D."/>
            <person name="Graham S.W."/>
            <person name="Gunter L.E."/>
            <person name="McDaniel S.F."/>
            <person name="Hoernstein S.N.W."/>
            <person name="Larsson A."/>
            <person name="Li F.W."/>
            <person name="Perroud P.F."/>
            <person name="Phillips J."/>
            <person name="Ranjan P."/>
            <person name="Rokshar D.S."/>
            <person name="Rothfels C.J."/>
            <person name="Schneider L."/>
            <person name="Shu S."/>
            <person name="Stevenson D.W."/>
            <person name="Thummler F."/>
            <person name="Tillich M."/>
            <person name="Villarreal Aguilar J.C."/>
            <person name="Widiez T."/>
            <person name="Wong G.K."/>
            <person name="Wymore A."/>
            <person name="Zhang Y."/>
            <person name="Zimmer A.D."/>
            <person name="Quatrano R.S."/>
            <person name="Mayer K.F.X."/>
            <person name="Goodstein D."/>
            <person name="Casacuberta J.M."/>
            <person name="Vandepoele K."/>
            <person name="Reski R."/>
            <person name="Cuming A.C."/>
            <person name="Tuskan G.A."/>
            <person name="Maumus F."/>
            <person name="Salse J."/>
            <person name="Schmutz J."/>
            <person name="Rensing S.A."/>
        </authorList>
    </citation>
    <scope>NUCLEOTIDE SEQUENCE [LARGE SCALE GENOMIC DNA]</scope>
    <source>
        <strain evidence="2 3">cv. Gransden 2004</strain>
    </source>
</reference>
<evidence type="ECO:0000313" key="2">
    <source>
        <dbReference type="EnsemblPlants" id="Pp3c3_12630V3.1"/>
    </source>
</evidence>
<dbReference type="InParanoid" id="A0A2K1KUB0"/>
<reference evidence="1 3" key="1">
    <citation type="journal article" date="2008" name="Science">
        <title>The Physcomitrella genome reveals evolutionary insights into the conquest of land by plants.</title>
        <authorList>
            <person name="Rensing S."/>
            <person name="Lang D."/>
            <person name="Zimmer A."/>
            <person name="Terry A."/>
            <person name="Salamov A."/>
            <person name="Shapiro H."/>
            <person name="Nishiyama T."/>
            <person name="Perroud P.-F."/>
            <person name="Lindquist E."/>
            <person name="Kamisugi Y."/>
            <person name="Tanahashi T."/>
            <person name="Sakakibara K."/>
            <person name="Fujita T."/>
            <person name="Oishi K."/>
            <person name="Shin-I T."/>
            <person name="Kuroki Y."/>
            <person name="Toyoda A."/>
            <person name="Suzuki Y."/>
            <person name="Hashimoto A."/>
            <person name="Yamaguchi K."/>
            <person name="Sugano A."/>
            <person name="Kohara Y."/>
            <person name="Fujiyama A."/>
            <person name="Anterola A."/>
            <person name="Aoki S."/>
            <person name="Ashton N."/>
            <person name="Barbazuk W.B."/>
            <person name="Barker E."/>
            <person name="Bennetzen J."/>
            <person name="Bezanilla M."/>
            <person name="Blankenship R."/>
            <person name="Cho S.H."/>
            <person name="Dutcher S."/>
            <person name="Estelle M."/>
            <person name="Fawcett J.A."/>
            <person name="Gundlach H."/>
            <person name="Hanada K."/>
            <person name="Heyl A."/>
            <person name="Hicks K.A."/>
            <person name="Hugh J."/>
            <person name="Lohr M."/>
            <person name="Mayer K."/>
            <person name="Melkozernov A."/>
            <person name="Murata T."/>
            <person name="Nelson D."/>
            <person name="Pils B."/>
            <person name="Prigge M."/>
            <person name="Reiss B."/>
            <person name="Renner T."/>
            <person name="Rombauts S."/>
            <person name="Rushton P."/>
            <person name="Sanderfoot A."/>
            <person name="Schween G."/>
            <person name="Shiu S.-H."/>
            <person name="Stueber K."/>
            <person name="Theodoulou F.L."/>
            <person name="Tu H."/>
            <person name="Van de Peer Y."/>
            <person name="Verrier P.J."/>
            <person name="Waters E."/>
            <person name="Wood A."/>
            <person name="Yang L."/>
            <person name="Cove D."/>
            <person name="Cuming A."/>
            <person name="Hasebe M."/>
            <person name="Lucas S."/>
            <person name="Mishler D.B."/>
            <person name="Reski R."/>
            <person name="Grigoriev I."/>
            <person name="Quatrano R.S."/>
            <person name="Boore J.L."/>
        </authorList>
    </citation>
    <scope>NUCLEOTIDE SEQUENCE [LARGE SCALE GENOMIC DNA]</scope>
    <source>
        <strain evidence="2 3">cv. Gransden 2004</strain>
    </source>
</reference>
<keyword evidence="3" id="KW-1185">Reference proteome</keyword>
<dbReference type="STRING" id="3218.A0A2K1KUB0"/>
<dbReference type="Gramene" id="Pp3c3_12630V3.1">
    <property type="protein sequence ID" value="Pp3c3_12630V3.1"/>
    <property type="gene ID" value="Pp3c3_12630"/>
</dbReference>
<dbReference type="EMBL" id="ABEU02000003">
    <property type="protein sequence ID" value="PNR57359.1"/>
    <property type="molecule type" value="Genomic_DNA"/>
</dbReference>
<evidence type="ECO:0000313" key="1">
    <source>
        <dbReference type="EMBL" id="PNR57359.1"/>
    </source>
</evidence>
<reference evidence="2" key="3">
    <citation type="submission" date="2020-12" db="UniProtKB">
        <authorList>
            <consortium name="EnsemblPlants"/>
        </authorList>
    </citation>
    <scope>IDENTIFICATION</scope>
</reference>
<sequence length="69" mass="7867">MALTAEKGQGRFHVPMGDRTAGEPRLYIIVVHRPPLKTLEFLNVLQIHGIPKVMEVLTLMDKFEDAKRL</sequence>
<gene>
    <name evidence="1" type="ORF">PHYPA_004353</name>
</gene>
<proteinExistence type="predicted"/>
<organism evidence="1">
    <name type="scientific">Physcomitrium patens</name>
    <name type="common">Spreading-leaved earth moss</name>
    <name type="synonym">Physcomitrella patens</name>
    <dbReference type="NCBI Taxonomy" id="3218"/>
    <lineage>
        <taxon>Eukaryota</taxon>
        <taxon>Viridiplantae</taxon>
        <taxon>Streptophyta</taxon>
        <taxon>Embryophyta</taxon>
        <taxon>Bryophyta</taxon>
        <taxon>Bryophytina</taxon>
        <taxon>Bryopsida</taxon>
        <taxon>Funariidae</taxon>
        <taxon>Funariales</taxon>
        <taxon>Funariaceae</taxon>
        <taxon>Physcomitrium</taxon>
    </lineage>
</organism>